<feature type="region of interest" description="Disordered" evidence="1">
    <location>
        <begin position="157"/>
        <end position="191"/>
    </location>
</feature>
<dbReference type="Proteomes" id="UP001056436">
    <property type="component" value="Unassembled WGS sequence"/>
</dbReference>
<gene>
    <name evidence="2" type="ORF">CABS02_03492</name>
</gene>
<proteinExistence type="predicted"/>
<sequence>MDFPLGSSRDAIFIVGVATTGCVAAQRVNKVGLFCELCINDITAPEQRKQRQWPDEAHLKRHQETKFHVGYEAWCRRVKFIKKTHKSTGYECELYASSAPPKAPVHLFATVDELERHISGSDSGGITGIRAAWVTEPAIIEQHDALKQALGWDRPEFRSSAAGEQRNQADRSKKRKSHGWQSENLRELDDRLDVPGNPAIILGGPRRPSFPAINDRKGSVLLYPAQEILPERLADLLSIAFTVPDEHVGVPDAESTVHAHLANHRSSMVTILPPPGTNDNTPSHHLDIISLVNNKAGTSKP</sequence>
<evidence type="ECO:0000313" key="3">
    <source>
        <dbReference type="Proteomes" id="UP001056436"/>
    </source>
</evidence>
<evidence type="ECO:0000256" key="1">
    <source>
        <dbReference type="SAM" id="MobiDB-lite"/>
    </source>
</evidence>
<evidence type="ECO:0000313" key="2">
    <source>
        <dbReference type="EMBL" id="KAI3556209.1"/>
    </source>
</evidence>
<name>A0A9P9XLV4_9PEZI</name>
<organism evidence="2 3">
    <name type="scientific">Colletotrichum abscissum</name>
    <dbReference type="NCBI Taxonomy" id="1671311"/>
    <lineage>
        <taxon>Eukaryota</taxon>
        <taxon>Fungi</taxon>
        <taxon>Dikarya</taxon>
        <taxon>Ascomycota</taxon>
        <taxon>Pezizomycotina</taxon>
        <taxon>Sordariomycetes</taxon>
        <taxon>Hypocreomycetidae</taxon>
        <taxon>Glomerellales</taxon>
        <taxon>Glomerellaceae</taxon>
        <taxon>Colletotrichum</taxon>
        <taxon>Colletotrichum acutatum species complex</taxon>
    </lineage>
</organism>
<dbReference type="AlphaFoldDB" id="A0A9P9XLV4"/>
<dbReference type="EMBL" id="SDAQ01000013">
    <property type="protein sequence ID" value="KAI3556209.1"/>
    <property type="molecule type" value="Genomic_DNA"/>
</dbReference>
<comment type="caution">
    <text evidence="2">The sequence shown here is derived from an EMBL/GenBank/DDBJ whole genome shotgun (WGS) entry which is preliminary data.</text>
</comment>
<accession>A0A9P9XLV4</accession>
<keyword evidence="3" id="KW-1185">Reference proteome</keyword>
<protein>
    <submittedName>
        <fullName evidence="2">Uncharacterized protein</fullName>
    </submittedName>
</protein>
<reference evidence="2" key="1">
    <citation type="submission" date="2019-01" db="EMBL/GenBank/DDBJ databases">
        <title>Colletotrichum abscissum LGMF1257.</title>
        <authorList>
            <person name="Baroncelli R."/>
        </authorList>
    </citation>
    <scope>NUCLEOTIDE SEQUENCE</scope>
    <source>
        <strain evidence="2">Ca142</strain>
    </source>
</reference>